<dbReference type="PROSITE" id="PS51202">
    <property type="entry name" value="RCK_C"/>
    <property type="match status" value="1"/>
</dbReference>
<evidence type="ECO:0000256" key="1">
    <source>
        <dbReference type="ARBA" id="ARBA00004651"/>
    </source>
</evidence>
<dbReference type="InterPro" id="IPR036291">
    <property type="entry name" value="NAD(P)-bd_dom_sf"/>
</dbReference>
<gene>
    <name evidence="5" type="ORF">S12H4_08378</name>
</gene>
<dbReference type="GO" id="GO:0005886">
    <property type="term" value="C:plasma membrane"/>
    <property type="evidence" value="ECO:0007669"/>
    <property type="project" value="UniProtKB-SubCell"/>
</dbReference>
<dbReference type="Pfam" id="PF02080">
    <property type="entry name" value="TrkA_C"/>
    <property type="match status" value="1"/>
</dbReference>
<dbReference type="InterPro" id="IPR003148">
    <property type="entry name" value="RCK_N"/>
</dbReference>
<evidence type="ECO:0000256" key="2">
    <source>
        <dbReference type="SAM" id="Phobius"/>
    </source>
</evidence>
<dbReference type="SUPFAM" id="SSF116726">
    <property type="entry name" value="TrkA C-terminal domain-like"/>
    <property type="match status" value="1"/>
</dbReference>
<feature type="transmembrane region" description="Helical" evidence="2">
    <location>
        <begin position="6"/>
        <end position="32"/>
    </location>
</feature>
<dbReference type="Pfam" id="PF07885">
    <property type="entry name" value="Ion_trans_2"/>
    <property type="match status" value="1"/>
</dbReference>
<sequence>LFIGNIGFMVIEGFSFMESFFMTIITISTVGFQEVEPLSDAGRIFTAFLIIFSLGIFAYVVTTLTRYIVDGIFKNYYKDNKVKKRIGKLDNHVILCGYGRNGRQAAVELNEHKVSFVVIEKDESIVENIREDSKLLYIRGDATHEDVLEVAGIDRAKALITTLPSDADNLFVVLTASQIKPGIKIISRASDDNSDLKLKRAGASNVIMPDKIGGQRMAKLVAEPDVVEFLEYIMLQGKKDVSIEEISCKKLAACFTDKSIRELDIRNVSGANIIGIKTSEKRYIINPSPDNKLTNKDQIFVLGTQIQINKLKNIINFG</sequence>
<feature type="domain" description="RCK N-terminal" evidence="3">
    <location>
        <begin position="90"/>
        <end position="208"/>
    </location>
</feature>
<dbReference type="InterPro" id="IPR006037">
    <property type="entry name" value="RCK_C"/>
</dbReference>
<feature type="non-terminal residue" evidence="5">
    <location>
        <position position="1"/>
    </location>
</feature>
<dbReference type="SUPFAM" id="SSF51735">
    <property type="entry name" value="NAD(P)-binding Rossmann-fold domains"/>
    <property type="match status" value="1"/>
</dbReference>
<dbReference type="PANTHER" id="PTHR43833">
    <property type="entry name" value="POTASSIUM CHANNEL PROTEIN 2-RELATED-RELATED"/>
    <property type="match status" value="1"/>
</dbReference>
<dbReference type="InterPro" id="IPR013099">
    <property type="entry name" value="K_chnl_dom"/>
</dbReference>
<dbReference type="GO" id="GO:0008324">
    <property type="term" value="F:monoatomic cation transmembrane transporter activity"/>
    <property type="evidence" value="ECO:0007669"/>
    <property type="project" value="InterPro"/>
</dbReference>
<keyword evidence="2" id="KW-1133">Transmembrane helix</keyword>
<dbReference type="InterPro" id="IPR050721">
    <property type="entry name" value="Trk_Ktr_HKT_K-transport"/>
</dbReference>
<name>X1Q8P7_9ZZZZ</name>
<keyword evidence="2" id="KW-0812">Transmembrane</keyword>
<dbReference type="Gene3D" id="1.10.287.70">
    <property type="match status" value="1"/>
</dbReference>
<dbReference type="PANTHER" id="PTHR43833:SF9">
    <property type="entry name" value="POTASSIUM CHANNEL PROTEIN YUGO-RELATED"/>
    <property type="match status" value="1"/>
</dbReference>
<dbReference type="GO" id="GO:0006813">
    <property type="term" value="P:potassium ion transport"/>
    <property type="evidence" value="ECO:0007669"/>
    <property type="project" value="InterPro"/>
</dbReference>
<comment type="caution">
    <text evidence="5">The sequence shown here is derived from an EMBL/GenBank/DDBJ whole genome shotgun (WGS) entry which is preliminary data.</text>
</comment>
<dbReference type="EMBL" id="BARW01003232">
    <property type="protein sequence ID" value="GAI64867.1"/>
    <property type="molecule type" value="Genomic_DNA"/>
</dbReference>
<feature type="domain" description="RCK C-terminal" evidence="4">
    <location>
        <begin position="230"/>
        <end position="317"/>
    </location>
</feature>
<evidence type="ECO:0008006" key="6">
    <source>
        <dbReference type="Google" id="ProtNLM"/>
    </source>
</evidence>
<evidence type="ECO:0000259" key="4">
    <source>
        <dbReference type="PROSITE" id="PS51202"/>
    </source>
</evidence>
<evidence type="ECO:0000313" key="5">
    <source>
        <dbReference type="EMBL" id="GAI64867.1"/>
    </source>
</evidence>
<dbReference type="InterPro" id="IPR036721">
    <property type="entry name" value="RCK_C_sf"/>
</dbReference>
<protein>
    <recommendedName>
        <fullName evidence="6">RCK N-terminal domain-containing protein</fullName>
    </recommendedName>
</protein>
<dbReference type="AlphaFoldDB" id="X1Q8P7"/>
<comment type="subcellular location">
    <subcellularLocation>
        <location evidence="1">Cell membrane</location>
        <topology evidence="1">Multi-pass membrane protein</topology>
    </subcellularLocation>
</comment>
<reference evidence="5" key="1">
    <citation type="journal article" date="2014" name="Front. Microbiol.">
        <title>High frequency of phylogenetically diverse reductive dehalogenase-homologous genes in deep subseafloor sedimentary metagenomes.</title>
        <authorList>
            <person name="Kawai M."/>
            <person name="Futagami T."/>
            <person name="Toyoda A."/>
            <person name="Takaki Y."/>
            <person name="Nishi S."/>
            <person name="Hori S."/>
            <person name="Arai W."/>
            <person name="Tsubouchi T."/>
            <person name="Morono Y."/>
            <person name="Uchiyama I."/>
            <person name="Ito T."/>
            <person name="Fujiyama A."/>
            <person name="Inagaki F."/>
            <person name="Takami H."/>
        </authorList>
    </citation>
    <scope>NUCLEOTIDE SEQUENCE</scope>
    <source>
        <strain evidence="5">Expedition CK06-06</strain>
    </source>
</reference>
<proteinExistence type="predicted"/>
<keyword evidence="2" id="KW-0472">Membrane</keyword>
<accession>X1Q8P7</accession>
<evidence type="ECO:0000259" key="3">
    <source>
        <dbReference type="PROSITE" id="PS51201"/>
    </source>
</evidence>
<dbReference type="Gene3D" id="3.40.50.720">
    <property type="entry name" value="NAD(P)-binding Rossmann-like Domain"/>
    <property type="match status" value="1"/>
</dbReference>
<dbReference type="Pfam" id="PF02254">
    <property type="entry name" value="TrkA_N"/>
    <property type="match status" value="1"/>
</dbReference>
<dbReference type="Gene3D" id="3.30.70.1450">
    <property type="entry name" value="Regulator of K+ conductance, C-terminal domain"/>
    <property type="match status" value="1"/>
</dbReference>
<dbReference type="PROSITE" id="PS51201">
    <property type="entry name" value="RCK_N"/>
    <property type="match status" value="1"/>
</dbReference>
<feature type="transmembrane region" description="Helical" evidence="2">
    <location>
        <begin position="44"/>
        <end position="69"/>
    </location>
</feature>
<organism evidence="5">
    <name type="scientific">marine sediment metagenome</name>
    <dbReference type="NCBI Taxonomy" id="412755"/>
    <lineage>
        <taxon>unclassified sequences</taxon>
        <taxon>metagenomes</taxon>
        <taxon>ecological metagenomes</taxon>
    </lineage>
</organism>
<dbReference type="SUPFAM" id="SSF81324">
    <property type="entry name" value="Voltage-gated potassium channels"/>
    <property type="match status" value="1"/>
</dbReference>